<dbReference type="SUPFAM" id="SSF54001">
    <property type="entry name" value="Cysteine proteinases"/>
    <property type="match status" value="1"/>
</dbReference>
<proteinExistence type="predicted"/>
<evidence type="ECO:0000256" key="1">
    <source>
        <dbReference type="ARBA" id="ARBA00022670"/>
    </source>
</evidence>
<name>A0A973VXT2_9BRAD</name>
<dbReference type="GO" id="GO:0006508">
    <property type="term" value="P:proteolysis"/>
    <property type="evidence" value="ECO:0007669"/>
    <property type="project" value="UniProtKB-KW"/>
</dbReference>
<evidence type="ECO:0000313" key="6">
    <source>
        <dbReference type="EMBL" id="NVI43524.1"/>
    </source>
</evidence>
<dbReference type="RefSeq" id="WP_165128251.1">
    <property type="nucleotide sequence ID" value="NZ_CP088285.1"/>
</dbReference>
<sequence>MGIEGFAGDMRKTSSSTKAATSAMPTKGAKGCGLWSCFKSGIGKSRRESSSGPLDQPDEQASGSGVPVQRPLALRRTQWLGDEHITADYTLLERELQRDNPDLAAHTRFLRPAEAHLLRLTDDANVVQETLLAIVNDEHGNDTANFLFVPVNNGGVSSSDGTHWTLLLVDRREPEGIVAYHYDSLPKRSHADRARELAVRLGARLETARMNRQENNCDCGVFVVDGTRTLARRLAEGQRPDDEPLHLDNLVADRQALQDRLSGRAHSRRRTR</sequence>
<reference evidence="6" key="1">
    <citation type="submission" date="2020-06" db="EMBL/GenBank/DDBJ databases">
        <title>Whole Genome Sequence of Bradyrhizobium sp. Strain 1S1.</title>
        <authorList>
            <person name="Bromfield E.S.P."/>
            <person name="Cloutier S."/>
        </authorList>
    </citation>
    <scope>NUCLEOTIDE SEQUENCE [LARGE SCALE GENOMIC DNA]</scope>
    <source>
        <strain evidence="6">1S1</strain>
    </source>
</reference>
<dbReference type="Gene3D" id="3.40.395.10">
    <property type="entry name" value="Adenoviral Proteinase, Chain A"/>
    <property type="match status" value="1"/>
</dbReference>
<dbReference type="EMBL" id="JAAOLE020000001">
    <property type="protein sequence ID" value="NVI43524.1"/>
    <property type="molecule type" value="Genomic_DNA"/>
</dbReference>
<evidence type="ECO:0000256" key="4">
    <source>
        <dbReference type="SAM" id="MobiDB-lite"/>
    </source>
</evidence>
<comment type="caution">
    <text evidence="6">The sequence shown here is derived from an EMBL/GenBank/DDBJ whole genome shotgun (WGS) entry which is preliminary data.</text>
</comment>
<feature type="region of interest" description="Disordered" evidence="4">
    <location>
        <begin position="1"/>
        <end position="68"/>
    </location>
</feature>
<dbReference type="InterPro" id="IPR038765">
    <property type="entry name" value="Papain-like_cys_pep_sf"/>
</dbReference>
<protein>
    <recommendedName>
        <fullName evidence="5">Ubiquitin-like protease family profile domain-containing protein</fullName>
    </recommendedName>
</protein>
<dbReference type="AlphaFoldDB" id="A0A973VXT2"/>
<keyword evidence="3" id="KW-0788">Thiol protease</keyword>
<dbReference type="PANTHER" id="PTHR46468:SF1">
    <property type="entry name" value="SENTRIN-SPECIFIC PROTEASE 8"/>
    <property type="match status" value="1"/>
</dbReference>
<keyword evidence="1" id="KW-0645">Protease</keyword>
<keyword evidence="2" id="KW-0378">Hydrolase</keyword>
<gene>
    <name evidence="6" type="ORF">HAP48_011220</name>
</gene>
<accession>A0A973VXT2</accession>
<dbReference type="GO" id="GO:0000338">
    <property type="term" value="P:protein deneddylation"/>
    <property type="evidence" value="ECO:0007669"/>
    <property type="project" value="TreeGrafter"/>
</dbReference>
<dbReference type="GO" id="GO:0019784">
    <property type="term" value="F:deNEDDylase activity"/>
    <property type="evidence" value="ECO:0007669"/>
    <property type="project" value="InterPro"/>
</dbReference>
<organism evidence="6">
    <name type="scientific">Bradyrhizobium septentrionale</name>
    <dbReference type="NCBI Taxonomy" id="1404411"/>
    <lineage>
        <taxon>Bacteria</taxon>
        <taxon>Pseudomonadati</taxon>
        <taxon>Pseudomonadota</taxon>
        <taxon>Alphaproteobacteria</taxon>
        <taxon>Hyphomicrobiales</taxon>
        <taxon>Nitrobacteraceae</taxon>
        <taxon>Bradyrhizobium</taxon>
    </lineage>
</organism>
<dbReference type="InterPro" id="IPR003653">
    <property type="entry name" value="Peptidase_C48_C"/>
</dbReference>
<dbReference type="PANTHER" id="PTHR46468">
    <property type="entry name" value="SENTRIN-SPECIFIC PROTEASE 8"/>
    <property type="match status" value="1"/>
</dbReference>
<feature type="domain" description="Ubiquitin-like protease family profile" evidence="5">
    <location>
        <begin position="64"/>
        <end position="230"/>
    </location>
</feature>
<dbReference type="PROSITE" id="PS50600">
    <property type="entry name" value="ULP_PROTEASE"/>
    <property type="match status" value="1"/>
</dbReference>
<dbReference type="GO" id="GO:0008234">
    <property type="term" value="F:cysteine-type peptidase activity"/>
    <property type="evidence" value="ECO:0007669"/>
    <property type="project" value="UniProtKB-KW"/>
</dbReference>
<dbReference type="InterPro" id="IPR044613">
    <property type="entry name" value="Nep1/2-like"/>
</dbReference>
<evidence type="ECO:0000256" key="3">
    <source>
        <dbReference type="ARBA" id="ARBA00022807"/>
    </source>
</evidence>
<evidence type="ECO:0000256" key="2">
    <source>
        <dbReference type="ARBA" id="ARBA00022801"/>
    </source>
</evidence>
<evidence type="ECO:0000259" key="5">
    <source>
        <dbReference type="PROSITE" id="PS50600"/>
    </source>
</evidence>
<feature type="compositionally biased region" description="Low complexity" evidence="4">
    <location>
        <begin position="13"/>
        <end position="23"/>
    </location>
</feature>